<feature type="region of interest" description="Disordered" evidence="1">
    <location>
        <begin position="34"/>
        <end position="103"/>
    </location>
</feature>
<reference evidence="3" key="1">
    <citation type="submission" date="2014-04" db="EMBL/GenBank/DDBJ databases">
        <title>Evolutionary Origins and Diversification of the Mycorrhizal Mutualists.</title>
        <authorList>
            <consortium name="DOE Joint Genome Institute"/>
            <consortium name="Mycorrhizal Genomics Consortium"/>
            <person name="Kohler A."/>
            <person name="Kuo A."/>
            <person name="Nagy L.G."/>
            <person name="Floudas D."/>
            <person name="Copeland A."/>
            <person name="Barry K.W."/>
            <person name="Cichocki N."/>
            <person name="Veneault-Fourrey C."/>
            <person name="LaButti K."/>
            <person name="Lindquist E.A."/>
            <person name="Lipzen A."/>
            <person name="Lundell T."/>
            <person name="Morin E."/>
            <person name="Murat C."/>
            <person name="Riley R."/>
            <person name="Ohm R."/>
            <person name="Sun H."/>
            <person name="Tunlid A."/>
            <person name="Henrissat B."/>
            <person name="Grigoriev I.V."/>
            <person name="Hibbett D.S."/>
            <person name="Martin F."/>
        </authorList>
    </citation>
    <scope>NUCLEOTIDE SEQUENCE [LARGE SCALE GENOMIC DNA]</scope>
    <source>
        <strain evidence="3">FD-334 SS-4</strain>
    </source>
</reference>
<protein>
    <submittedName>
        <fullName evidence="2">Uncharacterized protein</fullName>
    </submittedName>
</protein>
<organism evidence="2 3">
    <name type="scientific">Hypholoma sublateritium (strain FD-334 SS-4)</name>
    <dbReference type="NCBI Taxonomy" id="945553"/>
    <lineage>
        <taxon>Eukaryota</taxon>
        <taxon>Fungi</taxon>
        <taxon>Dikarya</taxon>
        <taxon>Basidiomycota</taxon>
        <taxon>Agaricomycotina</taxon>
        <taxon>Agaricomycetes</taxon>
        <taxon>Agaricomycetidae</taxon>
        <taxon>Agaricales</taxon>
        <taxon>Agaricineae</taxon>
        <taxon>Strophariaceae</taxon>
        <taxon>Hypholoma</taxon>
    </lineage>
</organism>
<dbReference type="Proteomes" id="UP000054270">
    <property type="component" value="Unassembled WGS sequence"/>
</dbReference>
<evidence type="ECO:0000313" key="2">
    <source>
        <dbReference type="EMBL" id="KJA22631.1"/>
    </source>
</evidence>
<name>A0A0D2P1R9_HYPSF</name>
<dbReference type="EMBL" id="KN817548">
    <property type="protein sequence ID" value="KJA22631.1"/>
    <property type="molecule type" value="Genomic_DNA"/>
</dbReference>
<sequence length="103" mass="11451">MPRVNYTDEVFKKTEQVVGKPQLMTHNINDEYMKNAPLNRPEGSTAVNEHKQHYTPGPTKGDLIEDEASRVDEGLPTGAPDQTLGRMSKTTGLAEATQDSMHR</sequence>
<evidence type="ECO:0000256" key="1">
    <source>
        <dbReference type="SAM" id="MobiDB-lite"/>
    </source>
</evidence>
<gene>
    <name evidence="2" type="ORF">HYPSUDRAFT_644074</name>
</gene>
<keyword evidence="3" id="KW-1185">Reference proteome</keyword>
<proteinExistence type="predicted"/>
<evidence type="ECO:0000313" key="3">
    <source>
        <dbReference type="Proteomes" id="UP000054270"/>
    </source>
</evidence>
<accession>A0A0D2P1R9</accession>
<dbReference type="OrthoDB" id="3224585at2759"/>
<dbReference type="AlphaFoldDB" id="A0A0D2P1R9"/>